<reference evidence="1 2" key="1">
    <citation type="submission" date="2014-10" db="EMBL/GenBank/DDBJ databases">
        <title>VR bacteriophages - a small but diverse group of low-temperature viruses.</title>
        <authorList>
            <person name="Kaliniene L."/>
            <person name="Meskys R."/>
            <person name="Simoliunas E."/>
            <person name="Zajanckauskaite A."/>
            <person name="Truncaite L."/>
        </authorList>
    </citation>
    <scope>NUCLEOTIDE SEQUENCE [LARGE SCALE GENOMIC DNA]</scope>
</reference>
<organism evidence="1 2">
    <name type="scientific">Escherichia phage vB_EcoM_VR26</name>
    <dbReference type="NCBI Taxonomy" id="1567029"/>
    <lineage>
        <taxon>Viruses</taxon>
        <taxon>Duplodnaviria</taxon>
        <taxon>Heunggongvirae</taxon>
        <taxon>Uroviricota</taxon>
        <taxon>Caudoviricetes</taxon>
        <taxon>Pantevenvirales</taxon>
        <taxon>Straboviridae</taxon>
        <taxon>Tevenvirinae</taxon>
        <taxon>Gaprivervirus</taxon>
        <taxon>Gaprivervirus vr26</taxon>
    </lineage>
</organism>
<dbReference type="KEGG" id="vg:26640472"/>
<dbReference type="Proteomes" id="UP000030718">
    <property type="component" value="Segment"/>
</dbReference>
<dbReference type="OrthoDB" id="20792at10239"/>
<evidence type="ECO:0000313" key="2">
    <source>
        <dbReference type="Proteomes" id="UP000030718"/>
    </source>
</evidence>
<proteinExistence type="predicted"/>
<accession>A0A0A7HEN8</accession>
<dbReference type="EMBL" id="KP007362">
    <property type="protein sequence ID" value="AIZ02816.1"/>
    <property type="molecule type" value="Genomic_DNA"/>
</dbReference>
<keyword evidence="2" id="KW-1185">Reference proteome</keyword>
<sequence>MIVSDKQLVNVTNRNVTNLREQGYDVLIGTKHLVKIEHLGKRTKIDCKCDKCGDEYTVTQDKINEINIQFCKSHRWEIYSDLRKEFWNTPDGLKIRKSKGAKISKAKKGIPCINTRGELNGRYNPRLREFKRYAYAVRQFTALNFKSEVENLPNFEKTGRAGIDGAYQLDHKVSIKYGFENNIDPSIIGHILNLEMIPWELNRAKDINNSISILDLQKYIENYHRKQ</sequence>
<dbReference type="GeneID" id="26640472"/>
<gene>
    <name evidence="1" type="ORF">VR26_179</name>
</gene>
<dbReference type="RefSeq" id="YP_009214016.1">
    <property type="nucleotide sequence ID" value="NC_028957.1"/>
</dbReference>
<protein>
    <submittedName>
        <fullName evidence="1">Uncharacterized protein</fullName>
    </submittedName>
</protein>
<name>A0A0A7HEN8_9CAUD</name>
<evidence type="ECO:0000313" key="1">
    <source>
        <dbReference type="EMBL" id="AIZ02816.1"/>
    </source>
</evidence>